<evidence type="ECO:0000256" key="1">
    <source>
        <dbReference type="PIRNR" id="PIRNR016789"/>
    </source>
</evidence>
<evidence type="ECO:0000256" key="2">
    <source>
        <dbReference type="SAM" id="Phobius"/>
    </source>
</evidence>
<proteinExistence type="predicted"/>
<dbReference type="PANTHER" id="PTHR35813">
    <property type="entry name" value="INNER MEMBRANE PROTEIN YBAN"/>
    <property type="match status" value="1"/>
</dbReference>
<evidence type="ECO:0000313" key="4">
    <source>
        <dbReference type="EMBL" id="PQJ89569.1"/>
    </source>
</evidence>
<dbReference type="EMBL" id="BSOU01000004">
    <property type="protein sequence ID" value="GLR75111.1"/>
    <property type="molecule type" value="Genomic_DNA"/>
</dbReference>
<dbReference type="Proteomes" id="UP000239263">
    <property type="component" value="Unassembled WGS sequence"/>
</dbReference>
<accession>A0A2S7XHX4</accession>
<dbReference type="GO" id="GO:0005886">
    <property type="term" value="C:plasma membrane"/>
    <property type="evidence" value="ECO:0007669"/>
    <property type="project" value="UniProtKB-SubCell"/>
</dbReference>
<comment type="caution">
    <text evidence="5">The sequence shown here is derived from an EMBL/GenBank/DDBJ whole genome shotgun (WGS) entry which is preliminary data.</text>
</comment>
<sequence>MHFTRRVLWFVLGATALILGFVGLFLPLLPTTPFLLLASVCFMRVSPRIHTWLISHPKLGPSIVEWQKHKTIKASIKKKAIIMIILSFLLSITLAPILWVKVMLVMFAIALLYWFSTIPTS</sequence>
<evidence type="ECO:0000313" key="8">
    <source>
        <dbReference type="Proteomes" id="UP001156660"/>
    </source>
</evidence>
<keyword evidence="2" id="KW-1133">Transmembrane helix</keyword>
<dbReference type="AlphaFoldDB" id="A0A2S7XHX4"/>
<name>A0A2S7XHX4_9GAMM</name>
<dbReference type="EMBL" id="MSCO01000001">
    <property type="protein sequence ID" value="PQJ89569.1"/>
    <property type="molecule type" value="Genomic_DNA"/>
</dbReference>
<organism evidence="5 7">
    <name type="scientific">Aliivibrio sifiae</name>
    <dbReference type="NCBI Taxonomy" id="566293"/>
    <lineage>
        <taxon>Bacteria</taxon>
        <taxon>Pseudomonadati</taxon>
        <taxon>Pseudomonadota</taxon>
        <taxon>Gammaproteobacteria</taxon>
        <taxon>Vibrionales</taxon>
        <taxon>Vibrionaceae</taxon>
        <taxon>Aliivibrio</taxon>
    </lineage>
</organism>
<evidence type="ECO:0000313" key="3">
    <source>
        <dbReference type="EMBL" id="GLR75111.1"/>
    </source>
</evidence>
<dbReference type="EMBL" id="MSCP01000001">
    <property type="protein sequence ID" value="PQJ93021.1"/>
    <property type="molecule type" value="Genomic_DNA"/>
</dbReference>
<dbReference type="InterPro" id="IPR007401">
    <property type="entry name" value="DUF454"/>
</dbReference>
<dbReference type="OrthoDB" id="9816293at2"/>
<dbReference type="RefSeq" id="WP_105055083.1">
    <property type="nucleotide sequence ID" value="NZ_BSOU01000004.1"/>
</dbReference>
<dbReference type="PANTHER" id="PTHR35813:SF1">
    <property type="entry name" value="INNER MEMBRANE PROTEIN YBAN"/>
    <property type="match status" value="1"/>
</dbReference>
<comment type="subcellular location">
    <subcellularLocation>
        <location evidence="1">Cell inner membrane</location>
        <topology evidence="1">Multi-pass membrane protein</topology>
    </subcellularLocation>
</comment>
<keyword evidence="8" id="KW-1185">Reference proteome</keyword>
<protein>
    <recommendedName>
        <fullName evidence="1">Inner membrane protein</fullName>
    </recommendedName>
</protein>
<keyword evidence="1" id="KW-1003">Cell membrane</keyword>
<dbReference type="Proteomes" id="UP001156660">
    <property type="component" value="Unassembled WGS sequence"/>
</dbReference>
<keyword evidence="2" id="KW-0812">Transmembrane</keyword>
<gene>
    <name evidence="4" type="ORF">BTO22_08250</name>
    <name evidence="5" type="ORF">BTO23_02675</name>
    <name evidence="3" type="ORF">GCM10007855_19850</name>
</gene>
<feature type="transmembrane region" description="Helical" evidence="2">
    <location>
        <begin position="82"/>
        <end position="115"/>
    </location>
</feature>
<keyword evidence="1" id="KW-0997">Cell inner membrane</keyword>
<dbReference type="PIRSF" id="PIRSF016789">
    <property type="entry name" value="DUF454"/>
    <property type="match status" value="1"/>
</dbReference>
<dbReference type="Proteomes" id="UP000239273">
    <property type="component" value="Unassembled WGS sequence"/>
</dbReference>
<evidence type="ECO:0000313" key="6">
    <source>
        <dbReference type="Proteomes" id="UP000239263"/>
    </source>
</evidence>
<reference evidence="6 7" key="2">
    <citation type="submission" date="2016-12" db="EMBL/GenBank/DDBJ databases">
        <title>Diversity of luminous bacteria.</title>
        <authorList>
            <person name="Yoshizawa S."/>
            <person name="Kogure K."/>
        </authorList>
    </citation>
    <scope>NUCLEOTIDE SEQUENCE [LARGE SCALE GENOMIC DNA]</scope>
    <source>
        <strain evidence="4 6">ATCC 33715</strain>
        <strain evidence="5 7">NBRC 105001</strain>
    </source>
</reference>
<reference evidence="3" key="1">
    <citation type="journal article" date="2014" name="Int. J. Syst. Evol. Microbiol.">
        <title>Complete genome of a new Firmicutes species belonging to the dominant human colonic microbiota ('Ruminococcus bicirculans') reveals two chromosomes and a selective capacity to utilize plant glucans.</title>
        <authorList>
            <consortium name="NISC Comparative Sequencing Program"/>
            <person name="Wegmann U."/>
            <person name="Louis P."/>
            <person name="Goesmann A."/>
            <person name="Henrissat B."/>
            <person name="Duncan S.H."/>
            <person name="Flint H.J."/>
        </authorList>
    </citation>
    <scope>NUCLEOTIDE SEQUENCE</scope>
    <source>
        <strain evidence="3">NBRC 105001</strain>
    </source>
</reference>
<reference evidence="8" key="3">
    <citation type="journal article" date="2019" name="Int. J. Syst. Evol. Microbiol.">
        <title>The Global Catalogue of Microorganisms (GCM) 10K type strain sequencing project: providing services to taxonomists for standard genome sequencing and annotation.</title>
        <authorList>
            <consortium name="The Broad Institute Genomics Platform"/>
            <consortium name="The Broad Institute Genome Sequencing Center for Infectious Disease"/>
            <person name="Wu L."/>
            <person name="Ma J."/>
        </authorList>
    </citation>
    <scope>NUCLEOTIDE SEQUENCE [LARGE SCALE GENOMIC DNA]</scope>
    <source>
        <strain evidence="8">NBRC 105001</strain>
    </source>
</reference>
<evidence type="ECO:0000313" key="5">
    <source>
        <dbReference type="EMBL" id="PQJ93021.1"/>
    </source>
</evidence>
<dbReference type="Pfam" id="PF04304">
    <property type="entry name" value="DUF454"/>
    <property type="match status" value="1"/>
</dbReference>
<evidence type="ECO:0000313" key="7">
    <source>
        <dbReference type="Proteomes" id="UP000239273"/>
    </source>
</evidence>
<keyword evidence="1 2" id="KW-0472">Membrane</keyword>
<reference evidence="3" key="4">
    <citation type="submission" date="2023-01" db="EMBL/GenBank/DDBJ databases">
        <title>Draft genome sequence of Aliivibrio sifiae strain NBRC 105001.</title>
        <authorList>
            <person name="Sun Q."/>
            <person name="Mori K."/>
        </authorList>
    </citation>
    <scope>NUCLEOTIDE SEQUENCE</scope>
    <source>
        <strain evidence="3">NBRC 105001</strain>
    </source>
</reference>
<feature type="transmembrane region" description="Helical" evidence="2">
    <location>
        <begin position="7"/>
        <end position="28"/>
    </location>
</feature>